<reference evidence="2 3" key="1">
    <citation type="journal article" date="2018" name="Front. Plant Sci.">
        <title>Red Clover (Trifolium pratense) and Zigzag Clover (T. medium) - A Picture of Genomic Similarities and Differences.</title>
        <authorList>
            <person name="Dluhosova J."/>
            <person name="Istvanek J."/>
            <person name="Nedelnik J."/>
            <person name="Repkova J."/>
        </authorList>
    </citation>
    <scope>NUCLEOTIDE SEQUENCE [LARGE SCALE GENOMIC DNA]</scope>
    <source>
        <strain evidence="3">cv. 10/8</strain>
        <tissue evidence="2">Leaf</tissue>
    </source>
</reference>
<dbReference type="AlphaFoldDB" id="A0A392UE68"/>
<evidence type="ECO:0000256" key="1">
    <source>
        <dbReference type="SAM" id="MobiDB-lite"/>
    </source>
</evidence>
<sequence>LDDPVGEFLSTRPAEPQLAMGGSRPEEENLTTVPFLV</sequence>
<dbReference type="Proteomes" id="UP000265520">
    <property type="component" value="Unassembled WGS sequence"/>
</dbReference>
<feature type="region of interest" description="Disordered" evidence="1">
    <location>
        <begin position="1"/>
        <end position="37"/>
    </location>
</feature>
<evidence type="ECO:0000313" key="2">
    <source>
        <dbReference type="EMBL" id="MCI71821.1"/>
    </source>
</evidence>
<dbReference type="EMBL" id="LXQA010804744">
    <property type="protein sequence ID" value="MCI71821.1"/>
    <property type="molecule type" value="Genomic_DNA"/>
</dbReference>
<feature type="non-terminal residue" evidence="2">
    <location>
        <position position="1"/>
    </location>
</feature>
<name>A0A392UE68_9FABA</name>
<keyword evidence="3" id="KW-1185">Reference proteome</keyword>
<protein>
    <submittedName>
        <fullName evidence="2">Uncharacterized protein</fullName>
    </submittedName>
</protein>
<proteinExistence type="predicted"/>
<accession>A0A392UE68</accession>
<comment type="caution">
    <text evidence="2">The sequence shown here is derived from an EMBL/GenBank/DDBJ whole genome shotgun (WGS) entry which is preliminary data.</text>
</comment>
<evidence type="ECO:0000313" key="3">
    <source>
        <dbReference type="Proteomes" id="UP000265520"/>
    </source>
</evidence>
<organism evidence="2 3">
    <name type="scientific">Trifolium medium</name>
    <dbReference type="NCBI Taxonomy" id="97028"/>
    <lineage>
        <taxon>Eukaryota</taxon>
        <taxon>Viridiplantae</taxon>
        <taxon>Streptophyta</taxon>
        <taxon>Embryophyta</taxon>
        <taxon>Tracheophyta</taxon>
        <taxon>Spermatophyta</taxon>
        <taxon>Magnoliopsida</taxon>
        <taxon>eudicotyledons</taxon>
        <taxon>Gunneridae</taxon>
        <taxon>Pentapetalae</taxon>
        <taxon>rosids</taxon>
        <taxon>fabids</taxon>
        <taxon>Fabales</taxon>
        <taxon>Fabaceae</taxon>
        <taxon>Papilionoideae</taxon>
        <taxon>50 kb inversion clade</taxon>
        <taxon>NPAAA clade</taxon>
        <taxon>Hologalegina</taxon>
        <taxon>IRL clade</taxon>
        <taxon>Trifolieae</taxon>
        <taxon>Trifolium</taxon>
    </lineage>
</organism>